<dbReference type="RefSeq" id="WP_170245112.1">
    <property type="nucleotide sequence ID" value="NZ_BJZO01000080.1"/>
</dbReference>
<name>A0A512HAI1_9PROT</name>
<comment type="caution">
    <text evidence="1">The sequence shown here is derived from an EMBL/GenBank/DDBJ whole genome shotgun (WGS) entry which is preliminary data.</text>
</comment>
<evidence type="ECO:0000313" key="2">
    <source>
        <dbReference type="Proteomes" id="UP000321567"/>
    </source>
</evidence>
<dbReference type="EMBL" id="BJZO01000080">
    <property type="protein sequence ID" value="GEO82463.1"/>
    <property type="molecule type" value="Genomic_DNA"/>
</dbReference>
<evidence type="ECO:0000313" key="1">
    <source>
        <dbReference type="EMBL" id="GEO82463.1"/>
    </source>
</evidence>
<keyword evidence="2" id="KW-1185">Reference proteome</keyword>
<evidence type="ECO:0008006" key="3">
    <source>
        <dbReference type="Google" id="ProtNLM"/>
    </source>
</evidence>
<gene>
    <name evidence="1" type="ORF">ROR02_25940</name>
</gene>
<proteinExistence type="predicted"/>
<reference evidence="1 2" key="1">
    <citation type="submission" date="2019-07" db="EMBL/GenBank/DDBJ databases">
        <title>Whole genome shotgun sequence of Rhodospirillum oryzae NBRC 107573.</title>
        <authorList>
            <person name="Hosoyama A."/>
            <person name="Uohara A."/>
            <person name="Ohji S."/>
            <person name="Ichikawa N."/>
        </authorList>
    </citation>
    <scope>NUCLEOTIDE SEQUENCE [LARGE SCALE GENOMIC DNA]</scope>
    <source>
        <strain evidence="1 2">NBRC 107573</strain>
    </source>
</reference>
<accession>A0A512HAI1</accession>
<dbReference type="Proteomes" id="UP000321567">
    <property type="component" value="Unassembled WGS sequence"/>
</dbReference>
<organism evidence="1 2">
    <name type="scientific">Pararhodospirillum oryzae</name>
    <dbReference type="NCBI Taxonomy" id="478448"/>
    <lineage>
        <taxon>Bacteria</taxon>
        <taxon>Pseudomonadati</taxon>
        <taxon>Pseudomonadota</taxon>
        <taxon>Alphaproteobacteria</taxon>
        <taxon>Rhodospirillales</taxon>
        <taxon>Rhodospirillaceae</taxon>
        <taxon>Pararhodospirillum</taxon>
    </lineage>
</organism>
<dbReference type="AlphaFoldDB" id="A0A512HAI1"/>
<sequence length="227" mass="23903">MTKRSRGGLRARGGIGRGPSLGLLLVLLALLPLGGPGGCSQARPTVSVEVTTYVRPQAPPTLSGHAIAVVALPDQETSLEHAHARDQVAAELRARGARVVETRAGAEFLVSLAYTLDDGETRIDLAPAGSAWDPMPFGPVRPRYPGMVRPALIERTIQTATLTLAVYDARAAGDTPLAQVTPVAQMHARVQGQHLTLPQALDPLIRGALQAYPGQDGAVRRVPVALF</sequence>
<protein>
    <recommendedName>
        <fullName evidence="3">DUF4136 domain-containing protein</fullName>
    </recommendedName>
</protein>